<feature type="signal peptide" evidence="1">
    <location>
        <begin position="1"/>
        <end position="25"/>
    </location>
</feature>
<keyword evidence="3" id="KW-1185">Reference proteome</keyword>
<organism evidence="2 3">
    <name type="scientific">Deinococcus aerius</name>
    <dbReference type="NCBI Taxonomy" id="200253"/>
    <lineage>
        <taxon>Bacteria</taxon>
        <taxon>Thermotogati</taxon>
        <taxon>Deinococcota</taxon>
        <taxon>Deinococci</taxon>
        <taxon>Deinococcales</taxon>
        <taxon>Deinococcaceae</taxon>
        <taxon>Deinococcus</taxon>
    </lineage>
</organism>
<evidence type="ECO:0000256" key="1">
    <source>
        <dbReference type="SAM" id="SignalP"/>
    </source>
</evidence>
<proteinExistence type="predicted"/>
<gene>
    <name evidence="2" type="ORF">DAERI_020306</name>
</gene>
<accession>A0A2I9CSQ1</accession>
<sequence length="194" mass="21145">MHLPLTPLTALLLGLALSGCDNSKAATETNFAKAIQAYEKGHPGDLCGDFYGVKLSPIGIDFNADIVKNSGLGAYKTLQRLGYVAVEKFQPPLLGAEPVLRVKPTQKFNNEVGVAAGDRIHSCYGTFTFKNVKKIIKNTNSAEVEAAVTQQAKAAWTKNPELVQLFNFQVPASEGTRTYFMALERNNWVVKAVR</sequence>
<keyword evidence="1" id="KW-0732">Signal</keyword>
<comment type="caution">
    <text evidence="2">The sequence shown here is derived from an EMBL/GenBank/DDBJ whole genome shotgun (WGS) entry which is preliminary data.</text>
</comment>
<evidence type="ECO:0000313" key="3">
    <source>
        <dbReference type="Proteomes" id="UP000236569"/>
    </source>
</evidence>
<evidence type="ECO:0000313" key="2">
    <source>
        <dbReference type="EMBL" id="GBF04709.1"/>
    </source>
</evidence>
<protein>
    <recommendedName>
        <fullName evidence="4">Lipoprotein</fullName>
    </recommendedName>
</protein>
<name>A0A2I9CSQ1_9DEIO</name>
<dbReference type="AlphaFoldDB" id="A0A2I9CSQ1"/>
<dbReference type="EMBL" id="BFAG01000002">
    <property type="protein sequence ID" value="GBF04709.1"/>
    <property type="molecule type" value="Genomic_DNA"/>
</dbReference>
<reference evidence="3" key="1">
    <citation type="submission" date="2018-01" db="EMBL/GenBank/DDBJ databases">
        <title>Draft Genome Sequence of the Radioresistant Bacterium Deinococcus aerius TR0125, Isolated from the Higher Atmosphere above Japan.</title>
        <authorList>
            <person name="Satoh K."/>
            <person name="Arai H."/>
            <person name="Sanzen T."/>
            <person name="Kawaguchi Y."/>
            <person name="Hayashi H."/>
            <person name="Yokobori S."/>
            <person name="Yamagishi A."/>
            <person name="Oono Y."/>
            <person name="Narumi I."/>
        </authorList>
    </citation>
    <scope>NUCLEOTIDE SEQUENCE [LARGE SCALE GENOMIC DNA]</scope>
    <source>
        <strain evidence="3">TR0125</strain>
    </source>
</reference>
<dbReference type="Proteomes" id="UP000236569">
    <property type="component" value="Unassembled WGS sequence"/>
</dbReference>
<feature type="chain" id="PRO_5014377369" description="Lipoprotein" evidence="1">
    <location>
        <begin position="26"/>
        <end position="194"/>
    </location>
</feature>
<evidence type="ECO:0008006" key="4">
    <source>
        <dbReference type="Google" id="ProtNLM"/>
    </source>
</evidence>